<keyword evidence="9" id="KW-0460">Magnesium</keyword>
<name>A0A059E4B0_9PROT</name>
<organism evidence="11 12">
    <name type="scientific">Hyphomonas atlantica</name>
    <dbReference type="NCBI Taxonomy" id="1280948"/>
    <lineage>
        <taxon>Bacteria</taxon>
        <taxon>Pseudomonadati</taxon>
        <taxon>Pseudomonadota</taxon>
        <taxon>Alphaproteobacteria</taxon>
        <taxon>Hyphomonadales</taxon>
        <taxon>Hyphomonadaceae</taxon>
        <taxon>Hyphomonas</taxon>
    </lineage>
</organism>
<evidence type="ECO:0000256" key="8">
    <source>
        <dbReference type="ARBA" id="ARBA00022840"/>
    </source>
</evidence>
<dbReference type="GO" id="GO:0002949">
    <property type="term" value="P:tRNA threonylcarbamoyladenosine modification"/>
    <property type="evidence" value="ECO:0007669"/>
    <property type="project" value="InterPro"/>
</dbReference>
<keyword evidence="5" id="KW-0819">tRNA processing</keyword>
<dbReference type="PANTHER" id="PTHR33540:SF2">
    <property type="entry name" value="TRNA THREONYLCARBAMOYLADENOSINE BIOSYNTHESIS PROTEIN TSAE"/>
    <property type="match status" value="1"/>
</dbReference>
<evidence type="ECO:0000313" key="11">
    <source>
        <dbReference type="EMBL" id="KCZ62526.1"/>
    </source>
</evidence>
<dbReference type="Pfam" id="PF02367">
    <property type="entry name" value="TsaE"/>
    <property type="match status" value="1"/>
</dbReference>
<dbReference type="SUPFAM" id="SSF52540">
    <property type="entry name" value="P-loop containing nucleoside triphosphate hydrolases"/>
    <property type="match status" value="1"/>
</dbReference>
<dbReference type="AlphaFoldDB" id="A0A059E4B0"/>
<evidence type="ECO:0000256" key="9">
    <source>
        <dbReference type="ARBA" id="ARBA00022842"/>
    </source>
</evidence>
<gene>
    <name evidence="11" type="ORF">HY36_15785</name>
</gene>
<comment type="similarity">
    <text evidence="2">Belongs to the TsaE family.</text>
</comment>
<dbReference type="NCBIfam" id="TIGR00150">
    <property type="entry name" value="T6A_YjeE"/>
    <property type="match status" value="1"/>
</dbReference>
<dbReference type="Proteomes" id="UP000024547">
    <property type="component" value="Unassembled WGS sequence"/>
</dbReference>
<dbReference type="PATRIC" id="fig|1280948.3.peg.1390"/>
<dbReference type="InterPro" id="IPR027417">
    <property type="entry name" value="P-loop_NTPase"/>
</dbReference>
<dbReference type="PANTHER" id="PTHR33540">
    <property type="entry name" value="TRNA THREONYLCARBAMOYLADENOSINE BIOSYNTHESIS PROTEIN TSAE"/>
    <property type="match status" value="1"/>
</dbReference>
<evidence type="ECO:0000256" key="5">
    <source>
        <dbReference type="ARBA" id="ARBA00022694"/>
    </source>
</evidence>
<dbReference type="Gene3D" id="3.40.50.300">
    <property type="entry name" value="P-loop containing nucleotide triphosphate hydrolases"/>
    <property type="match status" value="1"/>
</dbReference>
<comment type="caution">
    <text evidence="11">The sequence shown here is derived from an EMBL/GenBank/DDBJ whole genome shotgun (WGS) entry which is preliminary data.</text>
</comment>
<dbReference type="EMBL" id="AWFH01000009">
    <property type="protein sequence ID" value="KCZ62526.1"/>
    <property type="molecule type" value="Genomic_DNA"/>
</dbReference>
<keyword evidence="4" id="KW-0963">Cytoplasm</keyword>
<keyword evidence="6" id="KW-0479">Metal-binding</keyword>
<evidence type="ECO:0000313" key="12">
    <source>
        <dbReference type="Proteomes" id="UP000024547"/>
    </source>
</evidence>
<evidence type="ECO:0000256" key="6">
    <source>
        <dbReference type="ARBA" id="ARBA00022723"/>
    </source>
</evidence>
<evidence type="ECO:0000256" key="4">
    <source>
        <dbReference type="ARBA" id="ARBA00022490"/>
    </source>
</evidence>
<keyword evidence="7" id="KW-0547">Nucleotide-binding</keyword>
<dbReference type="InterPro" id="IPR003442">
    <property type="entry name" value="T6A_TsaE"/>
</dbReference>
<sequence length="155" mass="17594">MQNVMTQTYELEDEARTLQLGAELASLVKPGDVIALHGGLGAGKTTFSRGLICALVPVVEDVPSPTYTLVQAYDGPEFPVWHFDLYRLESPDEMDEIGWDETQDGVALIEWPDKAGSRLPAWRLDIVFDFEGEHRRVTLEPHGEDWQKRCDEFRF</sequence>
<reference evidence="11 12" key="1">
    <citation type="journal article" date="2014" name="Antonie Van Leeuwenhoek">
        <title>Hyphomonas beringensis sp. nov. and Hyphomonas chukchiensis sp. nov., isolated from surface seawater of the Bering Sea and Chukchi Sea.</title>
        <authorList>
            <person name="Li C."/>
            <person name="Lai Q."/>
            <person name="Li G."/>
            <person name="Dong C."/>
            <person name="Wang J."/>
            <person name="Liao Y."/>
            <person name="Shao Z."/>
        </authorList>
    </citation>
    <scope>NUCLEOTIDE SEQUENCE [LARGE SCALE GENOMIC DNA]</scope>
    <source>
        <strain evidence="11 12">22II1-22F38</strain>
    </source>
</reference>
<evidence type="ECO:0000256" key="3">
    <source>
        <dbReference type="ARBA" id="ARBA00019010"/>
    </source>
</evidence>
<protein>
    <recommendedName>
        <fullName evidence="3">tRNA threonylcarbamoyladenosine biosynthesis protein TsaE</fullName>
    </recommendedName>
    <alternativeName>
        <fullName evidence="10">t(6)A37 threonylcarbamoyladenosine biosynthesis protein TsaE</fullName>
    </alternativeName>
</protein>
<evidence type="ECO:0000256" key="7">
    <source>
        <dbReference type="ARBA" id="ARBA00022741"/>
    </source>
</evidence>
<keyword evidence="8" id="KW-0067">ATP-binding</keyword>
<accession>A0A059E4B0</accession>
<proteinExistence type="inferred from homology"/>
<evidence type="ECO:0000256" key="10">
    <source>
        <dbReference type="ARBA" id="ARBA00032441"/>
    </source>
</evidence>
<evidence type="ECO:0000256" key="2">
    <source>
        <dbReference type="ARBA" id="ARBA00007599"/>
    </source>
</evidence>
<keyword evidence="12" id="KW-1185">Reference proteome</keyword>
<dbReference type="STRING" id="1280948.HY36_15785"/>
<dbReference type="GO" id="GO:0005524">
    <property type="term" value="F:ATP binding"/>
    <property type="evidence" value="ECO:0007669"/>
    <property type="project" value="UniProtKB-KW"/>
</dbReference>
<dbReference type="GO" id="GO:0046872">
    <property type="term" value="F:metal ion binding"/>
    <property type="evidence" value="ECO:0007669"/>
    <property type="project" value="UniProtKB-KW"/>
</dbReference>
<comment type="subcellular location">
    <subcellularLocation>
        <location evidence="1">Cytoplasm</location>
    </subcellularLocation>
</comment>
<dbReference type="GO" id="GO:0005737">
    <property type="term" value="C:cytoplasm"/>
    <property type="evidence" value="ECO:0007669"/>
    <property type="project" value="UniProtKB-SubCell"/>
</dbReference>
<evidence type="ECO:0000256" key="1">
    <source>
        <dbReference type="ARBA" id="ARBA00004496"/>
    </source>
</evidence>
<dbReference type="eggNOG" id="COG0802">
    <property type="taxonomic scope" value="Bacteria"/>
</dbReference>